<dbReference type="Gene3D" id="3.40.50.150">
    <property type="entry name" value="Vaccinia Virus protein VP39"/>
    <property type="match status" value="1"/>
</dbReference>
<dbReference type="GO" id="GO:0006298">
    <property type="term" value="P:mismatch repair"/>
    <property type="evidence" value="ECO:0007669"/>
    <property type="project" value="TreeGrafter"/>
</dbReference>
<evidence type="ECO:0000313" key="7">
    <source>
        <dbReference type="EMBL" id="DAF54626.1"/>
    </source>
</evidence>
<dbReference type="GO" id="GO:0009007">
    <property type="term" value="F:site-specific DNA-methyltransferase (adenine-specific) activity"/>
    <property type="evidence" value="ECO:0007669"/>
    <property type="project" value="UniProtKB-EC"/>
</dbReference>
<dbReference type="Gene3D" id="1.10.1020.10">
    <property type="entry name" value="Adenine-specific Methyltransferase, Domain 2"/>
    <property type="match status" value="1"/>
</dbReference>
<dbReference type="InterPro" id="IPR023095">
    <property type="entry name" value="Ade_MeTrfase_dom_2"/>
</dbReference>
<evidence type="ECO:0000256" key="2">
    <source>
        <dbReference type="ARBA" id="ARBA00011900"/>
    </source>
</evidence>
<keyword evidence="4" id="KW-0808">Transferase</keyword>
<dbReference type="SUPFAM" id="SSF53335">
    <property type="entry name" value="S-adenosyl-L-methionine-dependent methyltransferases"/>
    <property type="match status" value="1"/>
</dbReference>
<proteinExistence type="inferred from homology"/>
<dbReference type="PANTHER" id="PTHR30481">
    <property type="entry name" value="DNA ADENINE METHYLASE"/>
    <property type="match status" value="1"/>
</dbReference>
<dbReference type="EC" id="2.1.1.72" evidence="2"/>
<accession>A0A8S5SVQ4</accession>
<keyword evidence="3 7" id="KW-0489">Methyltransferase</keyword>
<protein>
    <recommendedName>
        <fullName evidence="2">site-specific DNA-methyltransferase (adenine-specific)</fullName>
        <ecNumber evidence="2">2.1.1.72</ecNumber>
    </recommendedName>
</protein>
<evidence type="ECO:0000256" key="4">
    <source>
        <dbReference type="ARBA" id="ARBA00022679"/>
    </source>
</evidence>
<dbReference type="GO" id="GO:0043565">
    <property type="term" value="F:sequence-specific DNA binding"/>
    <property type="evidence" value="ECO:0007669"/>
    <property type="project" value="TreeGrafter"/>
</dbReference>
<dbReference type="EMBL" id="BK032682">
    <property type="protein sequence ID" value="DAF54626.1"/>
    <property type="molecule type" value="Genomic_DNA"/>
</dbReference>
<organism evidence="7">
    <name type="scientific">Siphoviridae sp. ctqPo10</name>
    <dbReference type="NCBI Taxonomy" id="2827948"/>
    <lineage>
        <taxon>Viruses</taxon>
        <taxon>Duplodnaviria</taxon>
        <taxon>Heunggongvirae</taxon>
        <taxon>Uroviricota</taxon>
        <taxon>Caudoviricetes</taxon>
    </lineage>
</organism>
<evidence type="ECO:0000256" key="6">
    <source>
        <dbReference type="ARBA" id="ARBA00047942"/>
    </source>
</evidence>
<dbReference type="GO" id="GO:0032259">
    <property type="term" value="P:methylation"/>
    <property type="evidence" value="ECO:0007669"/>
    <property type="project" value="UniProtKB-KW"/>
</dbReference>
<comment type="similarity">
    <text evidence="1">Belongs to the N(4)/N(6)-methyltransferase family.</text>
</comment>
<dbReference type="GO" id="GO:1904047">
    <property type="term" value="F:S-adenosyl-L-methionine binding"/>
    <property type="evidence" value="ECO:0007669"/>
    <property type="project" value="TreeGrafter"/>
</dbReference>
<sequence length="248" mass="29125">MVYQGSKNRISKFLVPIIQKYIDNNNIKTYIEPMVGGANIIDKIVCENKVGGDINSELIALLQYIQTDNEISIAPEICTFEHYSDVRENRRLHTNKYSIEYTALIGYCASYGGRYFDGGFARNSRTDDRNSSTIKYRNNLKNLKSQALHLNDITFMCCDYKKFADYKDCLFYFDPPYKDTKQYSIQNINYGEFYDFLRQLSKNNIVLVSEYNMPNDFKCIWQKERKVQQKSDRVAAEKAIEKLFTYRN</sequence>
<keyword evidence="5" id="KW-0949">S-adenosyl-L-methionine</keyword>
<name>A0A8S5SVQ4_9CAUD</name>
<dbReference type="PRINTS" id="PR00505">
    <property type="entry name" value="D12N6MTFRASE"/>
</dbReference>
<comment type="catalytic activity">
    <reaction evidence="6">
        <text>a 2'-deoxyadenosine in DNA + S-adenosyl-L-methionine = an N(6)-methyl-2'-deoxyadenosine in DNA + S-adenosyl-L-homocysteine + H(+)</text>
        <dbReference type="Rhea" id="RHEA:15197"/>
        <dbReference type="Rhea" id="RHEA-COMP:12418"/>
        <dbReference type="Rhea" id="RHEA-COMP:12419"/>
        <dbReference type="ChEBI" id="CHEBI:15378"/>
        <dbReference type="ChEBI" id="CHEBI:57856"/>
        <dbReference type="ChEBI" id="CHEBI:59789"/>
        <dbReference type="ChEBI" id="CHEBI:90615"/>
        <dbReference type="ChEBI" id="CHEBI:90616"/>
        <dbReference type="EC" id="2.1.1.72"/>
    </reaction>
</comment>
<evidence type="ECO:0000256" key="3">
    <source>
        <dbReference type="ARBA" id="ARBA00022603"/>
    </source>
</evidence>
<evidence type="ECO:0000256" key="1">
    <source>
        <dbReference type="ARBA" id="ARBA00006594"/>
    </source>
</evidence>
<dbReference type="InterPro" id="IPR029063">
    <property type="entry name" value="SAM-dependent_MTases_sf"/>
</dbReference>
<evidence type="ECO:0000256" key="5">
    <source>
        <dbReference type="ARBA" id="ARBA00022691"/>
    </source>
</evidence>
<reference evidence="7" key="1">
    <citation type="journal article" date="2021" name="Proc. Natl. Acad. Sci. U.S.A.">
        <title>A Catalog of Tens of Thousands of Viruses from Human Metagenomes Reveals Hidden Associations with Chronic Diseases.</title>
        <authorList>
            <person name="Tisza M.J."/>
            <person name="Buck C.B."/>
        </authorList>
    </citation>
    <scope>NUCLEOTIDE SEQUENCE</scope>
    <source>
        <strain evidence="7">CtqPo10</strain>
    </source>
</reference>
<dbReference type="Pfam" id="PF02086">
    <property type="entry name" value="MethyltransfD12"/>
    <property type="match status" value="1"/>
</dbReference>
<dbReference type="InterPro" id="IPR012327">
    <property type="entry name" value="MeTrfase_D12"/>
</dbReference>
<dbReference type="GO" id="GO:0009307">
    <property type="term" value="P:DNA restriction-modification system"/>
    <property type="evidence" value="ECO:0007669"/>
    <property type="project" value="InterPro"/>
</dbReference>